<feature type="region of interest" description="Disordered" evidence="5">
    <location>
        <begin position="148"/>
        <end position="167"/>
    </location>
</feature>
<comment type="subcellular location">
    <subcellularLocation>
        <location evidence="1">Membrane</location>
        <topology evidence="1">Multi-pass membrane protein</topology>
    </subcellularLocation>
</comment>
<comment type="caution">
    <text evidence="8">The sequence shown here is derived from an EMBL/GenBank/DDBJ whole genome shotgun (WGS) entry which is preliminary data.</text>
</comment>
<keyword evidence="9" id="KW-1185">Reference proteome</keyword>
<evidence type="ECO:0000256" key="3">
    <source>
        <dbReference type="ARBA" id="ARBA00022989"/>
    </source>
</evidence>
<dbReference type="Pfam" id="PF01284">
    <property type="entry name" value="MARVEL"/>
    <property type="match status" value="1"/>
</dbReference>
<accession>A0A427XJA1</accession>
<name>A0A427XJA1_9TREE</name>
<evidence type="ECO:0000313" key="9">
    <source>
        <dbReference type="Proteomes" id="UP000279236"/>
    </source>
</evidence>
<keyword evidence="4 6" id="KW-0472">Membrane</keyword>
<evidence type="ECO:0000256" key="5">
    <source>
        <dbReference type="SAM" id="MobiDB-lite"/>
    </source>
</evidence>
<evidence type="ECO:0000313" key="8">
    <source>
        <dbReference type="EMBL" id="RSH78926.1"/>
    </source>
</evidence>
<evidence type="ECO:0000256" key="4">
    <source>
        <dbReference type="ARBA" id="ARBA00023136"/>
    </source>
</evidence>
<evidence type="ECO:0000256" key="6">
    <source>
        <dbReference type="SAM" id="Phobius"/>
    </source>
</evidence>
<reference evidence="8 9" key="1">
    <citation type="submission" date="2018-11" db="EMBL/GenBank/DDBJ databases">
        <title>Genome sequence of Apiotrichum porosum DSM 27194.</title>
        <authorList>
            <person name="Aliyu H."/>
            <person name="Gorte O."/>
            <person name="Ochsenreither K."/>
        </authorList>
    </citation>
    <scope>NUCLEOTIDE SEQUENCE [LARGE SCALE GENOMIC DNA]</scope>
    <source>
        <strain evidence="8 9">DSM 27194</strain>
    </source>
</reference>
<feature type="transmembrane region" description="Helical" evidence="6">
    <location>
        <begin position="62"/>
        <end position="84"/>
    </location>
</feature>
<protein>
    <recommendedName>
        <fullName evidence="7">MARVEL domain-containing protein</fullName>
    </recommendedName>
</protein>
<feature type="transmembrane region" description="Helical" evidence="6">
    <location>
        <begin position="20"/>
        <end position="42"/>
    </location>
</feature>
<dbReference type="Proteomes" id="UP000279236">
    <property type="component" value="Unassembled WGS sequence"/>
</dbReference>
<evidence type="ECO:0000256" key="1">
    <source>
        <dbReference type="ARBA" id="ARBA00004141"/>
    </source>
</evidence>
<keyword evidence="3 6" id="KW-1133">Transmembrane helix</keyword>
<dbReference type="EMBL" id="RSCE01000011">
    <property type="protein sequence ID" value="RSH78926.1"/>
    <property type="molecule type" value="Genomic_DNA"/>
</dbReference>
<feature type="transmembrane region" description="Helical" evidence="6">
    <location>
        <begin position="120"/>
        <end position="138"/>
    </location>
</feature>
<dbReference type="InterPro" id="IPR008253">
    <property type="entry name" value="Marvel"/>
</dbReference>
<sequence>MGAVAGFQGKWFRVSGGSAFTLVLLLFSFFLSLALLLIPIIYDRWDKGRRPAQFLSQPRATFILHIFGSILMLLAAFIVTISAWTNAGCKSADNDQHESLGDDYKNALPGWCRTKKASAIFDWLAVIAWFALTALSGLDFRNERRVSSEPSFIPPESPGLNSGNGRYNQLEDEEASVFADKHEAAPRPYSEAAPRPYSGYAAPSAAAADSAMARPSVDAYGAFDGDMPGAMHHASDEPSRTMQMAYQDPYAEVRQNVINDGYSQTGAYPPAGGQQYPQSNSPYPPTYH</sequence>
<gene>
    <name evidence="8" type="ORF">EHS24_001849</name>
</gene>
<feature type="region of interest" description="Disordered" evidence="5">
    <location>
        <begin position="261"/>
        <end position="288"/>
    </location>
</feature>
<dbReference type="GeneID" id="39586392"/>
<keyword evidence="2 6" id="KW-0812">Transmembrane</keyword>
<dbReference type="OrthoDB" id="2218151at2759"/>
<dbReference type="STRING" id="105984.A0A427XJA1"/>
<evidence type="ECO:0000259" key="7">
    <source>
        <dbReference type="Pfam" id="PF01284"/>
    </source>
</evidence>
<evidence type="ECO:0000256" key="2">
    <source>
        <dbReference type="ARBA" id="ARBA00022692"/>
    </source>
</evidence>
<feature type="domain" description="MARVEL" evidence="7">
    <location>
        <begin position="15"/>
        <end position="134"/>
    </location>
</feature>
<dbReference type="GO" id="GO:0016020">
    <property type="term" value="C:membrane"/>
    <property type="evidence" value="ECO:0007669"/>
    <property type="project" value="UniProtKB-SubCell"/>
</dbReference>
<dbReference type="RefSeq" id="XP_028474073.1">
    <property type="nucleotide sequence ID" value="XM_028617610.1"/>
</dbReference>
<proteinExistence type="predicted"/>
<dbReference type="AlphaFoldDB" id="A0A427XJA1"/>
<organism evidence="8 9">
    <name type="scientific">Apiotrichum porosum</name>
    <dbReference type="NCBI Taxonomy" id="105984"/>
    <lineage>
        <taxon>Eukaryota</taxon>
        <taxon>Fungi</taxon>
        <taxon>Dikarya</taxon>
        <taxon>Basidiomycota</taxon>
        <taxon>Agaricomycotina</taxon>
        <taxon>Tremellomycetes</taxon>
        <taxon>Trichosporonales</taxon>
        <taxon>Trichosporonaceae</taxon>
        <taxon>Apiotrichum</taxon>
    </lineage>
</organism>